<name>A0A5C8ZJL1_9ACTN</name>
<dbReference type="Proteomes" id="UP000321234">
    <property type="component" value="Unassembled WGS sequence"/>
</dbReference>
<evidence type="ECO:0000313" key="3">
    <source>
        <dbReference type="EMBL" id="TXR57313.1"/>
    </source>
</evidence>
<dbReference type="SUPFAM" id="SSF51735">
    <property type="entry name" value="NAD(P)-binding Rossmann-fold domains"/>
    <property type="match status" value="1"/>
</dbReference>
<reference evidence="3 4" key="1">
    <citation type="submission" date="2019-07" db="EMBL/GenBank/DDBJ databases">
        <title>Quadrisphaera sp. strain DD2A genome sequencing and assembly.</title>
        <authorList>
            <person name="Kim I."/>
        </authorList>
    </citation>
    <scope>NUCLEOTIDE SEQUENCE [LARGE SCALE GENOMIC DNA]</scope>
    <source>
        <strain evidence="3 4">DD2A</strain>
    </source>
</reference>
<dbReference type="EMBL" id="VKAC01000002">
    <property type="protein sequence ID" value="TXR57313.1"/>
    <property type="molecule type" value="Genomic_DNA"/>
</dbReference>
<feature type="domain" description="NAD-dependent epimerase/dehydratase" evidence="2">
    <location>
        <begin position="4"/>
        <end position="214"/>
    </location>
</feature>
<dbReference type="AlphaFoldDB" id="A0A5C8ZJL1"/>
<organism evidence="3 4">
    <name type="scientific">Quadrisphaera setariae</name>
    <dbReference type="NCBI Taxonomy" id="2593304"/>
    <lineage>
        <taxon>Bacteria</taxon>
        <taxon>Bacillati</taxon>
        <taxon>Actinomycetota</taxon>
        <taxon>Actinomycetes</taxon>
        <taxon>Kineosporiales</taxon>
        <taxon>Kineosporiaceae</taxon>
        <taxon>Quadrisphaera</taxon>
    </lineage>
</organism>
<dbReference type="InterPro" id="IPR036291">
    <property type="entry name" value="NAD(P)-bd_dom_sf"/>
</dbReference>
<dbReference type="Gene3D" id="3.40.50.720">
    <property type="entry name" value="NAD(P)-binding Rossmann-like Domain"/>
    <property type="match status" value="1"/>
</dbReference>
<dbReference type="Pfam" id="PF01370">
    <property type="entry name" value="Epimerase"/>
    <property type="match status" value="1"/>
</dbReference>
<protein>
    <submittedName>
        <fullName evidence="3">Epimerase</fullName>
    </submittedName>
</protein>
<dbReference type="RefSeq" id="WP_147924954.1">
    <property type="nucleotide sequence ID" value="NZ_VKAC01000002.1"/>
</dbReference>
<gene>
    <name evidence="3" type="ORF">FMM08_03310</name>
</gene>
<evidence type="ECO:0000313" key="4">
    <source>
        <dbReference type="Proteomes" id="UP000321234"/>
    </source>
</evidence>
<comment type="caution">
    <text evidence="3">The sequence shown here is derived from an EMBL/GenBank/DDBJ whole genome shotgun (WGS) entry which is preliminary data.</text>
</comment>
<evidence type="ECO:0000259" key="2">
    <source>
        <dbReference type="Pfam" id="PF01370"/>
    </source>
</evidence>
<keyword evidence="4" id="KW-1185">Reference proteome</keyword>
<dbReference type="OrthoDB" id="7941246at2"/>
<proteinExistence type="predicted"/>
<sequence>MRLLVLGGTRFLGRHAVDAAVRRGHEVATFTRGLSGRPPEGVLALHGDRDDAPSLAAALDGAAASGWRPDVVVDTSCQSRAAAEQAAAALADVRAYALVSSLNAYAAWPPGPVLTDDDPTWPEGPSDGTAPDAYGPVKAHAERVLTAGVRGPVLLARAGLITGPHDDVGRLAWWLRRLERGGRVVVPGSGALEQPVALVDARDLADWLVRGVESGWAGGVNATSPVGTTTLGGLLRTCADVAGGDVELVEVPEERLLAAGVQPWQHLPYWLPRNVASTAWDVATPRAQETGLVQRPVRETVADTWAWLQDLHDPHALRSDRPVPGLPEELERELLDGASVGASAGTSR</sequence>
<evidence type="ECO:0000256" key="1">
    <source>
        <dbReference type="SAM" id="MobiDB-lite"/>
    </source>
</evidence>
<feature type="region of interest" description="Disordered" evidence="1">
    <location>
        <begin position="316"/>
        <end position="348"/>
    </location>
</feature>
<accession>A0A5C8ZJL1</accession>
<dbReference type="InterPro" id="IPR001509">
    <property type="entry name" value="Epimerase_deHydtase"/>
</dbReference>